<evidence type="ECO:0000313" key="6">
    <source>
        <dbReference type="EMBL" id="KAL1021162.1"/>
    </source>
</evidence>
<evidence type="ECO:0000256" key="2">
    <source>
        <dbReference type="ARBA" id="ARBA00022598"/>
    </source>
</evidence>
<evidence type="ECO:0000256" key="1">
    <source>
        <dbReference type="ARBA" id="ARBA00006820"/>
    </source>
</evidence>
<dbReference type="InterPro" id="IPR004344">
    <property type="entry name" value="TTL/TTLL_fam"/>
</dbReference>
<keyword evidence="2" id="KW-0436">Ligase</keyword>
<dbReference type="Gene3D" id="3.30.470.20">
    <property type="entry name" value="ATP-grasp fold, B domain"/>
    <property type="match status" value="1"/>
</dbReference>
<name>A0ABD0XLG2_UMBPY</name>
<keyword evidence="7" id="KW-1185">Reference proteome</keyword>
<gene>
    <name evidence="6" type="ORF">UPYG_G00009620</name>
</gene>
<dbReference type="GO" id="GO:0016874">
    <property type="term" value="F:ligase activity"/>
    <property type="evidence" value="ECO:0007669"/>
    <property type="project" value="UniProtKB-KW"/>
</dbReference>
<keyword evidence="3" id="KW-0547">Nucleotide-binding</keyword>
<comment type="similarity">
    <text evidence="1">Belongs to the tubulin--tyrosine ligase family.</text>
</comment>
<accession>A0ABD0XLG2</accession>
<dbReference type="Pfam" id="PF03133">
    <property type="entry name" value="TTL"/>
    <property type="match status" value="1"/>
</dbReference>
<dbReference type="AlphaFoldDB" id="A0ABD0XLG2"/>
<dbReference type="SUPFAM" id="SSF56059">
    <property type="entry name" value="Glutathione synthetase ATP-binding domain-like"/>
    <property type="match status" value="1"/>
</dbReference>
<evidence type="ECO:0000256" key="4">
    <source>
        <dbReference type="ARBA" id="ARBA00022840"/>
    </source>
</evidence>
<sequence>MAKNKAAAGYKGPYQKRRECEGRSSVRYKCCLTNTIQDVLRQRPGWMEVRDDGEWDFNWCDVGWLRENFDHSYMEEHVRICHFRNHYELTRKNLMVKNLKRYRKTLERETGRIEAAKCDFFPRTFELPSEYHLFVEEFKRSPGSTWIMKPVARSQGKGIFLFRKLKDIMDWKKDGSRSEEQRDETQVESYVAQRYIENPYLISGRKFDLRVYVLVTSYIPLKAWLYRDGFARFSSTRFSLTSIDDQYIHLTNVAVQKTAPDYDPEKGCKWQIKQLRRYLTARHGTDTVEALFKDMDNIFVRSLLSVQKVIINDKHCFELYGYDILLDQDLKPWLIEVNASPSLCASSQEDYEMKCNLLEDTLHVVDMEGRLTGKEKRVGGYDLMWNDGPVYREDASFETLGSSCFTANTHLGCVNDRKKQLRQLLKPFPGKKRI</sequence>
<protein>
    <recommendedName>
        <fullName evidence="5">Tubulin--tyrosine ligase-like protein 9</fullName>
    </recommendedName>
</protein>
<evidence type="ECO:0000256" key="5">
    <source>
        <dbReference type="ARBA" id="ARBA00030445"/>
    </source>
</evidence>
<reference evidence="6 7" key="1">
    <citation type="submission" date="2024-06" db="EMBL/GenBank/DDBJ databases">
        <authorList>
            <person name="Pan Q."/>
            <person name="Wen M."/>
            <person name="Jouanno E."/>
            <person name="Zahm M."/>
            <person name="Klopp C."/>
            <person name="Cabau C."/>
            <person name="Louis A."/>
            <person name="Berthelot C."/>
            <person name="Parey E."/>
            <person name="Roest Crollius H."/>
            <person name="Montfort J."/>
            <person name="Robinson-Rechavi M."/>
            <person name="Bouchez O."/>
            <person name="Lampietro C."/>
            <person name="Lopez Roques C."/>
            <person name="Donnadieu C."/>
            <person name="Postlethwait J."/>
            <person name="Bobe J."/>
            <person name="Verreycken H."/>
            <person name="Guiguen Y."/>
        </authorList>
    </citation>
    <scope>NUCLEOTIDE SEQUENCE [LARGE SCALE GENOMIC DNA]</scope>
    <source>
        <strain evidence="6">Up_M1</strain>
        <tissue evidence="6">Testis</tissue>
    </source>
</reference>
<dbReference type="GO" id="GO:0005524">
    <property type="term" value="F:ATP binding"/>
    <property type="evidence" value="ECO:0007669"/>
    <property type="project" value="UniProtKB-KW"/>
</dbReference>
<dbReference type="Proteomes" id="UP001557470">
    <property type="component" value="Unassembled WGS sequence"/>
</dbReference>
<evidence type="ECO:0000256" key="3">
    <source>
        <dbReference type="ARBA" id="ARBA00022741"/>
    </source>
</evidence>
<dbReference type="PROSITE" id="PS51221">
    <property type="entry name" value="TTL"/>
    <property type="match status" value="1"/>
</dbReference>
<dbReference type="PANTHER" id="PTHR12241">
    <property type="entry name" value="TUBULIN POLYGLUTAMYLASE"/>
    <property type="match status" value="1"/>
</dbReference>
<proteinExistence type="inferred from homology"/>
<comment type="caution">
    <text evidence="6">The sequence shown here is derived from an EMBL/GenBank/DDBJ whole genome shotgun (WGS) entry which is preliminary data.</text>
</comment>
<dbReference type="PANTHER" id="PTHR12241:SF39">
    <property type="entry name" value="TUBULIN POLYGLUTAMYLASE TTLL9-RELATED"/>
    <property type="match status" value="1"/>
</dbReference>
<organism evidence="6 7">
    <name type="scientific">Umbra pygmaea</name>
    <name type="common">Eastern mudminnow</name>
    <dbReference type="NCBI Taxonomy" id="75934"/>
    <lineage>
        <taxon>Eukaryota</taxon>
        <taxon>Metazoa</taxon>
        <taxon>Chordata</taxon>
        <taxon>Craniata</taxon>
        <taxon>Vertebrata</taxon>
        <taxon>Euteleostomi</taxon>
        <taxon>Actinopterygii</taxon>
        <taxon>Neopterygii</taxon>
        <taxon>Teleostei</taxon>
        <taxon>Protacanthopterygii</taxon>
        <taxon>Esociformes</taxon>
        <taxon>Umbridae</taxon>
        <taxon>Umbra</taxon>
    </lineage>
</organism>
<keyword evidence="4" id="KW-0067">ATP-binding</keyword>
<evidence type="ECO:0000313" key="7">
    <source>
        <dbReference type="Proteomes" id="UP001557470"/>
    </source>
</evidence>
<dbReference type="EMBL" id="JAGEUA010000001">
    <property type="protein sequence ID" value="KAL1021162.1"/>
    <property type="molecule type" value="Genomic_DNA"/>
</dbReference>